<keyword evidence="4 11" id="KW-0812">Transmembrane</keyword>
<evidence type="ECO:0000256" key="7">
    <source>
        <dbReference type="ARBA" id="ARBA00022840"/>
    </source>
</evidence>
<keyword evidence="15" id="KW-1185">Reference proteome</keyword>
<sequence length="1370" mass="152725">ADYVFPAPAMDVESARQLDAPLAAEPSNEAFQGNCISRSFLTWVFPLCRRSADVEQLQVSDLFEVEADARPEVQVKSFLERWRAKVGSLPGRQRRRSGWLLLRVLGALHIPRLRWYWMLRLMQAFLDFSFPLFLNLLVKFVEQDNAPVWQGLLLSLALFSSESLCALVDAAASVGLQAIGLRIRASLVSAIFRKVLLLRQDSMLSFSTGKLNNMITTDVDKARRALRYLHVLLLTAPLKIFISLWSLHSLVGPSVFIGLSWMGVVILLNPAMMYIMNRLEDRQQATTDERVRKVTEVISSINVIKCYGWEEPATAKVEEARSAELLALWRLYCLYTVFEGLWSSIVPCCTALMFASYTWLNPEKPLTPAQAFTAISLLSMVQDPLFTIPWVLNLIIEAFVAAKRIEGLFWLTESQLPAISALGTFLPSAQEEHHRRASMASMVPPLKLDTGSAIRLDHASFAWKDEESEEGSRNPESMEQGERRGDFQLEDLTLHVQKGSLVAVVGPTGSGKSSFLQALLGEMPKKEGSGKVEVSRTKPIAFVPQQPWVFNATIRQNILFGEPYSEIHYKDCLRSCDLEEDLKNLQAGDQTRVGEKGIALSGGQKARICLARAAYRMRDSNIYLLDDPYSALDSRVAWRCHEALVTGLLARKTRVVAMNRLEFLSSCDQVVVMSNGQIEAAGRYQEVVQSSTVLQALLKSQGLAERAQAQAELPCSSPPTFSRALSASSGGSAPDGHHEEEEEDDEEAEGVEEEERATGQIKKEVFVYYLRAMGGCCRVSLLSSLYIGSEAVTLCLPVWLAVWTAASTGASEVSLDLTMYYLSIYVILSVLVIVLATLRDLAGNVYGFMAARRLHLAMWTSVLRAPMSFFQDTPQGRIINRFSKDMSEIDKDVVWTVINTFVPVLGVLGNFAMVGGIAYYSVIAFLPAFFFYYKLWKYYNKAVLDVKRISKVQGSHVYDHFNNLCRENAISVVRAFRQAEQQCRMSDGFIVDQQRPDYTQMFLSQWFSLRIELLGSILTLLVSVFITLGREGLVSPSKAALVLNFAGECTGSIEQLIGQVAEFSMAFNCVERVRHYAEELPSEAPAVTELRPPPGWPNRGVLQVKDLQLRYKPHLPLVLKGLTFTMKEGERVGVVGRTGAGKSSLLLALLRIAEPEPGSSIELDGQDVLQMGLQDLRRAVAMIPQEPVLFQETLRYNCDPFDQHSAEAIWDALREAQLASWVRRRGGEEADPAREEDDVDYEDRGTNPPASQLQKLLSLEIKENGQNLSAGQRQMVAIARAVLRSSKLVVLDEATAAVDASTDEALQKAIRRCFTGASSLTIAHRLQTIIDCERILVLAEGKIAEFDSPKVLRADERGVFRSMLDEVEHA</sequence>
<dbReference type="FunFam" id="3.40.50.300:FF:000997">
    <property type="entry name" value="Multidrug resistance-associated protein 1"/>
    <property type="match status" value="1"/>
</dbReference>
<organism evidence="14 15">
    <name type="scientific">Symbiodinium natans</name>
    <dbReference type="NCBI Taxonomy" id="878477"/>
    <lineage>
        <taxon>Eukaryota</taxon>
        <taxon>Sar</taxon>
        <taxon>Alveolata</taxon>
        <taxon>Dinophyceae</taxon>
        <taxon>Suessiales</taxon>
        <taxon>Symbiodiniaceae</taxon>
        <taxon>Symbiodinium</taxon>
    </lineage>
</organism>
<dbReference type="InterPro" id="IPR017871">
    <property type="entry name" value="ABC_transporter-like_CS"/>
</dbReference>
<dbReference type="InterPro" id="IPR011527">
    <property type="entry name" value="ABC1_TM_dom"/>
</dbReference>
<feature type="transmembrane region" description="Helical" evidence="11">
    <location>
        <begin position="228"/>
        <end position="248"/>
    </location>
</feature>
<comment type="caution">
    <text evidence="14">The sequence shown here is derived from an EMBL/GenBank/DDBJ whole genome shotgun (WGS) entry which is preliminary data.</text>
</comment>
<feature type="transmembrane region" description="Helical" evidence="11">
    <location>
        <begin position="781"/>
        <end position="806"/>
    </location>
</feature>
<reference evidence="14" key="1">
    <citation type="submission" date="2021-02" db="EMBL/GenBank/DDBJ databases">
        <authorList>
            <person name="Dougan E. K."/>
            <person name="Rhodes N."/>
            <person name="Thang M."/>
            <person name="Chan C."/>
        </authorList>
    </citation>
    <scope>NUCLEOTIDE SEQUENCE</scope>
</reference>
<evidence type="ECO:0000313" key="14">
    <source>
        <dbReference type="EMBL" id="CAE7230000.1"/>
    </source>
</evidence>
<feature type="domain" description="ABC transporter" evidence="12">
    <location>
        <begin position="454"/>
        <end position="700"/>
    </location>
</feature>
<dbReference type="Gene3D" id="3.40.50.300">
    <property type="entry name" value="P-loop containing nucleotide triphosphate hydrolases"/>
    <property type="match status" value="2"/>
</dbReference>
<feature type="region of interest" description="Disordered" evidence="10">
    <location>
        <begin position="1224"/>
        <end position="1249"/>
    </location>
</feature>
<dbReference type="PANTHER" id="PTHR24223:SF456">
    <property type="entry name" value="MULTIDRUG RESISTANCE-ASSOCIATED PROTEIN LETHAL(2)03659"/>
    <property type="match status" value="1"/>
</dbReference>
<dbReference type="Pfam" id="PF00005">
    <property type="entry name" value="ABC_tran"/>
    <property type="match status" value="2"/>
</dbReference>
<feature type="transmembrane region" description="Helical" evidence="11">
    <location>
        <begin position="818"/>
        <end position="838"/>
    </location>
</feature>
<dbReference type="InterPro" id="IPR044746">
    <property type="entry name" value="ABCC_6TM_D1"/>
</dbReference>
<dbReference type="PROSITE" id="PS00211">
    <property type="entry name" value="ABC_TRANSPORTER_1"/>
    <property type="match status" value="2"/>
</dbReference>
<dbReference type="PROSITE" id="PS50893">
    <property type="entry name" value="ABC_TRANSPORTER_2"/>
    <property type="match status" value="2"/>
</dbReference>
<dbReference type="CDD" id="cd18579">
    <property type="entry name" value="ABC_6TM_ABCC_D1"/>
    <property type="match status" value="1"/>
</dbReference>
<dbReference type="SUPFAM" id="SSF90123">
    <property type="entry name" value="ABC transporter transmembrane region"/>
    <property type="match status" value="2"/>
</dbReference>
<feature type="transmembrane region" description="Helical" evidence="11">
    <location>
        <begin position="254"/>
        <end position="275"/>
    </location>
</feature>
<dbReference type="InterPro" id="IPR036640">
    <property type="entry name" value="ABC1_TM_sf"/>
</dbReference>
<evidence type="ECO:0000256" key="10">
    <source>
        <dbReference type="SAM" id="MobiDB-lite"/>
    </source>
</evidence>
<keyword evidence="7" id="KW-0067">ATP-binding</keyword>
<feature type="domain" description="ABC transmembrane type-1" evidence="13">
    <location>
        <begin position="785"/>
        <end position="1065"/>
    </location>
</feature>
<evidence type="ECO:0000256" key="8">
    <source>
        <dbReference type="ARBA" id="ARBA00022989"/>
    </source>
</evidence>
<feature type="compositionally biased region" description="Acidic residues" evidence="10">
    <location>
        <begin position="740"/>
        <end position="755"/>
    </location>
</feature>
<evidence type="ECO:0000256" key="1">
    <source>
        <dbReference type="ARBA" id="ARBA00004141"/>
    </source>
</evidence>
<dbReference type="Gene3D" id="1.20.1560.10">
    <property type="entry name" value="ABC transporter type 1, transmembrane domain"/>
    <property type="match status" value="2"/>
</dbReference>
<dbReference type="FunFam" id="1.20.1560.10:FF:000013">
    <property type="entry name" value="ABC transporter C family member 2"/>
    <property type="match status" value="1"/>
</dbReference>
<dbReference type="SUPFAM" id="SSF52540">
    <property type="entry name" value="P-loop containing nucleoside triphosphate hydrolases"/>
    <property type="match status" value="2"/>
</dbReference>
<dbReference type="PANTHER" id="PTHR24223">
    <property type="entry name" value="ATP-BINDING CASSETTE SUB-FAMILY C"/>
    <property type="match status" value="1"/>
</dbReference>
<protein>
    <submittedName>
        <fullName evidence="14">ABCC2 protein</fullName>
    </submittedName>
</protein>
<feature type="transmembrane region" description="Helical" evidence="11">
    <location>
        <begin position="917"/>
        <end position="935"/>
    </location>
</feature>
<dbReference type="Proteomes" id="UP000604046">
    <property type="component" value="Unassembled WGS sequence"/>
</dbReference>
<dbReference type="GO" id="GO:0005524">
    <property type="term" value="F:ATP binding"/>
    <property type="evidence" value="ECO:0007669"/>
    <property type="project" value="UniProtKB-KW"/>
</dbReference>
<keyword evidence="9 11" id="KW-0472">Membrane</keyword>
<keyword evidence="8 11" id="KW-1133">Transmembrane helix</keyword>
<keyword evidence="6" id="KW-0547">Nucleotide-binding</keyword>
<keyword evidence="5" id="KW-0677">Repeat</keyword>
<dbReference type="InterPro" id="IPR003593">
    <property type="entry name" value="AAA+_ATPase"/>
</dbReference>
<feature type="transmembrane region" description="Helical" evidence="11">
    <location>
        <begin position="1011"/>
        <end position="1029"/>
    </location>
</feature>
<feature type="transmembrane region" description="Helical" evidence="11">
    <location>
        <begin position="121"/>
        <end position="141"/>
    </location>
</feature>
<accession>A0A812KI25</accession>
<dbReference type="InterPro" id="IPR027417">
    <property type="entry name" value="P-loop_NTPase"/>
</dbReference>
<gene>
    <name evidence="14" type="primary">ABCC2</name>
    <name evidence="14" type="ORF">SNAT2548_LOCUS9303</name>
</gene>
<dbReference type="SMART" id="SM00382">
    <property type="entry name" value="AAA"/>
    <property type="match status" value="2"/>
</dbReference>
<evidence type="ECO:0000256" key="5">
    <source>
        <dbReference type="ARBA" id="ARBA00022737"/>
    </source>
</evidence>
<feature type="domain" description="ABC transmembrane type-1" evidence="13">
    <location>
        <begin position="121"/>
        <end position="397"/>
    </location>
</feature>
<name>A0A812KI25_9DINO</name>
<dbReference type="InterPro" id="IPR044726">
    <property type="entry name" value="ABCC_6TM_D2"/>
</dbReference>
<evidence type="ECO:0000259" key="12">
    <source>
        <dbReference type="PROSITE" id="PS50893"/>
    </source>
</evidence>
<dbReference type="CDD" id="cd18580">
    <property type="entry name" value="ABC_6TM_ABCC_D2"/>
    <property type="match status" value="1"/>
</dbReference>
<feature type="transmembrane region" description="Helical" evidence="11">
    <location>
        <begin position="371"/>
        <end position="396"/>
    </location>
</feature>
<evidence type="ECO:0000256" key="6">
    <source>
        <dbReference type="ARBA" id="ARBA00022741"/>
    </source>
</evidence>
<dbReference type="GO" id="GO:0016020">
    <property type="term" value="C:membrane"/>
    <property type="evidence" value="ECO:0007669"/>
    <property type="project" value="UniProtKB-SubCell"/>
</dbReference>
<evidence type="ECO:0000256" key="2">
    <source>
        <dbReference type="ARBA" id="ARBA00009726"/>
    </source>
</evidence>
<comment type="subcellular location">
    <subcellularLocation>
        <location evidence="1">Membrane</location>
        <topology evidence="1">Multi-pass membrane protein</topology>
    </subcellularLocation>
</comment>
<dbReference type="FunFam" id="3.40.50.300:FF:000630">
    <property type="entry name" value="ATP-binding cassette (ABC) transporter, putative"/>
    <property type="match status" value="1"/>
</dbReference>
<dbReference type="CDD" id="cd03250">
    <property type="entry name" value="ABCC_MRP_domain1"/>
    <property type="match status" value="1"/>
</dbReference>
<evidence type="ECO:0000259" key="13">
    <source>
        <dbReference type="PROSITE" id="PS50929"/>
    </source>
</evidence>
<dbReference type="PROSITE" id="PS50929">
    <property type="entry name" value="ABC_TM1F"/>
    <property type="match status" value="2"/>
</dbReference>
<proteinExistence type="inferred from homology"/>
<feature type="transmembrane region" description="Helical" evidence="11">
    <location>
        <begin position="893"/>
        <end position="911"/>
    </location>
</feature>
<dbReference type="OrthoDB" id="6500128at2759"/>
<evidence type="ECO:0000256" key="3">
    <source>
        <dbReference type="ARBA" id="ARBA00022448"/>
    </source>
</evidence>
<feature type="region of interest" description="Disordered" evidence="10">
    <location>
        <begin position="714"/>
        <end position="757"/>
    </location>
</feature>
<keyword evidence="3" id="KW-0813">Transport</keyword>
<dbReference type="Pfam" id="PF00664">
    <property type="entry name" value="ABC_membrane"/>
    <property type="match status" value="2"/>
</dbReference>
<feature type="non-terminal residue" evidence="14">
    <location>
        <position position="1"/>
    </location>
</feature>
<dbReference type="InterPro" id="IPR050173">
    <property type="entry name" value="ABC_transporter_C-like"/>
</dbReference>
<dbReference type="EMBL" id="CAJNDS010000714">
    <property type="protein sequence ID" value="CAE7230000.1"/>
    <property type="molecule type" value="Genomic_DNA"/>
</dbReference>
<feature type="transmembrane region" description="Helical" evidence="11">
    <location>
        <begin position="331"/>
        <end position="359"/>
    </location>
</feature>
<dbReference type="GO" id="GO:0140359">
    <property type="term" value="F:ABC-type transporter activity"/>
    <property type="evidence" value="ECO:0007669"/>
    <property type="project" value="InterPro"/>
</dbReference>
<comment type="similarity">
    <text evidence="2">Belongs to the ABC transporter superfamily. ABCC family. Conjugate transporter (TC 3.A.1.208) subfamily.</text>
</comment>
<dbReference type="GO" id="GO:0016887">
    <property type="term" value="F:ATP hydrolysis activity"/>
    <property type="evidence" value="ECO:0007669"/>
    <property type="project" value="InterPro"/>
</dbReference>
<dbReference type="InterPro" id="IPR003439">
    <property type="entry name" value="ABC_transporter-like_ATP-bd"/>
</dbReference>
<evidence type="ECO:0000313" key="15">
    <source>
        <dbReference type="Proteomes" id="UP000604046"/>
    </source>
</evidence>
<evidence type="ECO:0000256" key="11">
    <source>
        <dbReference type="SAM" id="Phobius"/>
    </source>
</evidence>
<evidence type="ECO:0000256" key="9">
    <source>
        <dbReference type="ARBA" id="ARBA00023136"/>
    </source>
</evidence>
<dbReference type="CDD" id="cd03244">
    <property type="entry name" value="ABCC_MRP_domain2"/>
    <property type="match status" value="1"/>
</dbReference>
<evidence type="ECO:0000256" key="4">
    <source>
        <dbReference type="ARBA" id="ARBA00022692"/>
    </source>
</evidence>
<feature type="domain" description="ABC transporter" evidence="12">
    <location>
        <begin position="1102"/>
        <end position="1365"/>
    </location>
</feature>